<dbReference type="InterPro" id="IPR050313">
    <property type="entry name" value="Carb_Metab_HTH_regulators"/>
</dbReference>
<dbReference type="InterPro" id="IPR001034">
    <property type="entry name" value="DeoR_HTH"/>
</dbReference>
<dbReference type="Gene3D" id="1.10.10.10">
    <property type="entry name" value="Winged helix-like DNA-binding domain superfamily/Winged helix DNA-binding domain"/>
    <property type="match status" value="1"/>
</dbReference>
<dbReference type="RefSeq" id="WP_249328253.1">
    <property type="nucleotide sequence ID" value="NZ_CP060635.1"/>
</dbReference>
<keyword evidence="3" id="KW-0804">Transcription</keyword>
<dbReference type="InterPro" id="IPR037171">
    <property type="entry name" value="NagB/RpiA_transferase-like"/>
</dbReference>
<dbReference type="Pfam" id="PF08220">
    <property type="entry name" value="HTH_DeoR"/>
    <property type="match status" value="1"/>
</dbReference>
<gene>
    <name evidence="5" type="ORF">H9Q79_10620</name>
</gene>
<dbReference type="InterPro" id="IPR014036">
    <property type="entry name" value="DeoR-like_C"/>
</dbReference>
<dbReference type="Pfam" id="PF00455">
    <property type="entry name" value="DeoRC"/>
    <property type="match status" value="1"/>
</dbReference>
<evidence type="ECO:0000256" key="1">
    <source>
        <dbReference type="ARBA" id="ARBA00023015"/>
    </source>
</evidence>
<name>A0A7G9G9A9_9FIRM</name>
<accession>A0A7G9G9A9</accession>
<evidence type="ECO:0000256" key="3">
    <source>
        <dbReference type="ARBA" id="ARBA00023163"/>
    </source>
</evidence>
<protein>
    <submittedName>
        <fullName evidence="5">DeoR/GlpR transcriptional regulator</fullName>
    </submittedName>
</protein>
<dbReference type="PANTHER" id="PTHR30363">
    <property type="entry name" value="HTH-TYPE TRANSCRIPTIONAL REGULATOR SRLR-RELATED"/>
    <property type="match status" value="1"/>
</dbReference>
<evidence type="ECO:0000313" key="6">
    <source>
        <dbReference type="Proteomes" id="UP000515860"/>
    </source>
</evidence>
<dbReference type="SUPFAM" id="SSF46785">
    <property type="entry name" value="Winged helix' DNA-binding domain"/>
    <property type="match status" value="1"/>
</dbReference>
<evidence type="ECO:0000313" key="5">
    <source>
        <dbReference type="EMBL" id="QNM07391.1"/>
    </source>
</evidence>
<dbReference type="PROSITE" id="PS00894">
    <property type="entry name" value="HTH_DEOR_1"/>
    <property type="match status" value="1"/>
</dbReference>
<dbReference type="InterPro" id="IPR018356">
    <property type="entry name" value="Tscrpt_reg_HTH_DeoR_CS"/>
</dbReference>
<evidence type="ECO:0000259" key="4">
    <source>
        <dbReference type="PROSITE" id="PS51000"/>
    </source>
</evidence>
<dbReference type="SUPFAM" id="SSF100950">
    <property type="entry name" value="NagB/RpiA/CoA transferase-like"/>
    <property type="match status" value="1"/>
</dbReference>
<evidence type="ECO:0000256" key="2">
    <source>
        <dbReference type="ARBA" id="ARBA00023125"/>
    </source>
</evidence>
<organism evidence="5 6">
    <name type="scientific">Wansuia hejianensis</name>
    <dbReference type="NCBI Taxonomy" id="2763667"/>
    <lineage>
        <taxon>Bacteria</taxon>
        <taxon>Bacillati</taxon>
        <taxon>Bacillota</taxon>
        <taxon>Clostridia</taxon>
        <taxon>Lachnospirales</taxon>
        <taxon>Lachnospiraceae</taxon>
        <taxon>Wansuia</taxon>
    </lineage>
</organism>
<dbReference type="Proteomes" id="UP000515860">
    <property type="component" value="Chromosome"/>
</dbReference>
<dbReference type="EMBL" id="CP060635">
    <property type="protein sequence ID" value="QNM07391.1"/>
    <property type="molecule type" value="Genomic_DNA"/>
</dbReference>
<dbReference type="InterPro" id="IPR036388">
    <property type="entry name" value="WH-like_DNA-bd_sf"/>
</dbReference>
<dbReference type="KEGG" id="whj:H9Q79_10620"/>
<keyword evidence="2" id="KW-0238">DNA-binding</keyword>
<feature type="domain" description="HTH deoR-type" evidence="4">
    <location>
        <begin position="8"/>
        <end position="63"/>
    </location>
</feature>
<dbReference type="AlphaFoldDB" id="A0A7G9G9A9"/>
<sequence>MKRERAYIDERRRKLLEIVRNNQQIRIEELAVKLQVSMLTIRRDLQYLQDQKQLVCVRGGAAFPESESRNPEEAEDDERNRYQRLIARYAAEFVEEGDTLFVNSSANALQMLEYIRAANVTVITNNGLAVQAKYSRGVNLILTGGEVRHNRNVMAGDFAVRNLQTVYAGKAFLGCSGISAHTGLTTEAAGEVEINQLMIRNSGCEVYVLADYRKIGRESGFISAPVRSIRHLVTDEKAPAEAIAGLQATGVQIHQVHKGDFKE</sequence>
<dbReference type="SMART" id="SM01134">
    <property type="entry name" value="DeoRC"/>
    <property type="match status" value="1"/>
</dbReference>
<dbReference type="PANTHER" id="PTHR30363:SF44">
    <property type="entry name" value="AGA OPERON TRANSCRIPTIONAL REPRESSOR-RELATED"/>
    <property type="match status" value="1"/>
</dbReference>
<dbReference type="GO" id="GO:0003700">
    <property type="term" value="F:DNA-binding transcription factor activity"/>
    <property type="evidence" value="ECO:0007669"/>
    <property type="project" value="InterPro"/>
</dbReference>
<dbReference type="InterPro" id="IPR036390">
    <property type="entry name" value="WH_DNA-bd_sf"/>
</dbReference>
<keyword evidence="6" id="KW-1185">Reference proteome</keyword>
<proteinExistence type="predicted"/>
<dbReference type="SMART" id="SM00420">
    <property type="entry name" value="HTH_DEOR"/>
    <property type="match status" value="1"/>
</dbReference>
<keyword evidence="1" id="KW-0805">Transcription regulation</keyword>
<dbReference type="PROSITE" id="PS51000">
    <property type="entry name" value="HTH_DEOR_2"/>
    <property type="match status" value="1"/>
</dbReference>
<dbReference type="GO" id="GO:0003677">
    <property type="term" value="F:DNA binding"/>
    <property type="evidence" value="ECO:0007669"/>
    <property type="project" value="UniProtKB-KW"/>
</dbReference>
<reference evidence="5 6" key="1">
    <citation type="submission" date="2020-08" db="EMBL/GenBank/DDBJ databases">
        <authorList>
            <person name="Liu C."/>
            <person name="Sun Q."/>
        </authorList>
    </citation>
    <scope>NUCLEOTIDE SEQUENCE [LARGE SCALE GENOMIC DNA]</scope>
    <source>
        <strain evidence="5 6">NSJ-29</strain>
    </source>
</reference>